<dbReference type="InterPro" id="IPR052337">
    <property type="entry name" value="SAT4-like"/>
</dbReference>
<evidence type="ECO:0000256" key="5">
    <source>
        <dbReference type="ARBA" id="ARBA00038359"/>
    </source>
</evidence>
<keyword evidence="10" id="KW-1185">Reference proteome</keyword>
<dbReference type="Proteomes" id="UP001444661">
    <property type="component" value="Unassembled WGS sequence"/>
</dbReference>
<protein>
    <recommendedName>
        <fullName evidence="8">Rhodopsin domain-containing protein</fullName>
    </recommendedName>
</protein>
<feature type="transmembrane region" description="Helical" evidence="7">
    <location>
        <begin position="73"/>
        <end position="94"/>
    </location>
</feature>
<evidence type="ECO:0000259" key="8">
    <source>
        <dbReference type="Pfam" id="PF20684"/>
    </source>
</evidence>
<dbReference type="InterPro" id="IPR049326">
    <property type="entry name" value="Rhodopsin_dom_fungi"/>
</dbReference>
<reference evidence="9 10" key="1">
    <citation type="submission" date="2023-01" db="EMBL/GenBank/DDBJ databases">
        <title>Analysis of 21 Apiospora genomes using comparative genomics revels a genus with tremendous synthesis potential of carbohydrate active enzymes and secondary metabolites.</title>
        <authorList>
            <person name="Sorensen T."/>
        </authorList>
    </citation>
    <scope>NUCLEOTIDE SEQUENCE [LARGE SCALE GENOMIC DNA]</scope>
    <source>
        <strain evidence="9 10">CBS 33761</strain>
    </source>
</reference>
<dbReference type="PANTHER" id="PTHR33048">
    <property type="entry name" value="PTH11-LIKE INTEGRAL MEMBRANE PROTEIN (AFU_ORTHOLOGUE AFUA_5G11245)"/>
    <property type="match status" value="1"/>
</dbReference>
<proteinExistence type="inferred from homology"/>
<evidence type="ECO:0000313" key="10">
    <source>
        <dbReference type="Proteomes" id="UP001444661"/>
    </source>
</evidence>
<organism evidence="9 10">
    <name type="scientific">Apiospora rasikravindrae</name>
    <dbReference type="NCBI Taxonomy" id="990691"/>
    <lineage>
        <taxon>Eukaryota</taxon>
        <taxon>Fungi</taxon>
        <taxon>Dikarya</taxon>
        <taxon>Ascomycota</taxon>
        <taxon>Pezizomycotina</taxon>
        <taxon>Sordariomycetes</taxon>
        <taxon>Xylariomycetidae</taxon>
        <taxon>Amphisphaeriales</taxon>
        <taxon>Apiosporaceae</taxon>
        <taxon>Apiospora</taxon>
    </lineage>
</organism>
<gene>
    <name evidence="9" type="ORF">PG993_011134</name>
</gene>
<dbReference type="PANTHER" id="PTHR33048:SF47">
    <property type="entry name" value="INTEGRAL MEMBRANE PROTEIN-RELATED"/>
    <property type="match status" value="1"/>
</dbReference>
<keyword evidence="2 7" id="KW-0812">Transmembrane</keyword>
<comment type="subcellular location">
    <subcellularLocation>
        <location evidence="1">Membrane</location>
        <topology evidence="1">Multi-pass membrane protein</topology>
    </subcellularLocation>
</comment>
<feature type="transmembrane region" description="Helical" evidence="7">
    <location>
        <begin position="267"/>
        <end position="292"/>
    </location>
</feature>
<feature type="domain" description="Rhodopsin" evidence="8">
    <location>
        <begin position="58"/>
        <end position="294"/>
    </location>
</feature>
<feature type="transmembrane region" description="Helical" evidence="7">
    <location>
        <begin position="151"/>
        <end position="178"/>
    </location>
</feature>
<evidence type="ECO:0000256" key="3">
    <source>
        <dbReference type="ARBA" id="ARBA00022989"/>
    </source>
</evidence>
<evidence type="ECO:0000256" key="2">
    <source>
        <dbReference type="ARBA" id="ARBA00022692"/>
    </source>
</evidence>
<name>A0ABR1SDC8_9PEZI</name>
<evidence type="ECO:0000313" key="9">
    <source>
        <dbReference type="EMBL" id="KAK8029843.1"/>
    </source>
</evidence>
<feature type="compositionally biased region" description="Polar residues" evidence="6">
    <location>
        <begin position="387"/>
        <end position="400"/>
    </location>
</feature>
<evidence type="ECO:0000256" key="1">
    <source>
        <dbReference type="ARBA" id="ARBA00004141"/>
    </source>
</evidence>
<comment type="similarity">
    <text evidence="5">Belongs to the SAT4 family.</text>
</comment>
<feature type="transmembrane region" description="Helical" evidence="7">
    <location>
        <begin position="237"/>
        <end position="255"/>
    </location>
</feature>
<evidence type="ECO:0000256" key="4">
    <source>
        <dbReference type="ARBA" id="ARBA00023136"/>
    </source>
</evidence>
<dbReference type="EMBL" id="JAQQWK010000010">
    <property type="protein sequence ID" value="KAK8029843.1"/>
    <property type="molecule type" value="Genomic_DNA"/>
</dbReference>
<evidence type="ECO:0000256" key="6">
    <source>
        <dbReference type="SAM" id="MobiDB-lite"/>
    </source>
</evidence>
<accession>A0ABR1SDC8</accession>
<feature type="region of interest" description="Disordered" evidence="6">
    <location>
        <begin position="369"/>
        <end position="400"/>
    </location>
</feature>
<sequence>MASSTPTQDEIEALLNGPALTPPLGVKPNFESPPNHNGIGYGLISAMLAIAAIAIACRIYTRIIHPRRIRVEDGLGIASFILFVAYLGCAYKVLQFPGFYVHQWNVRVRDMQRILYHIATNCYNGTVGALKAAILLEWLQLFNPSRHRNSFFWTCHITLWIHILFYSASVFAINLVCIPRRQIWDKTITDGHCNDGHALYLAGTIVNLISDIAILATPQQVIWSLQMSFQKKVRVSCVFAIGILCVGLACARIATTVESPWLPDSVYNLPTLVFLGVAEMVCALLVFCAPVFPETVSNLRALPVFSQISFLLRRSTTTKDTSLASPGRRSWVQRGCNLRRQPAPRGTGEENLLKRLDRTTPEDEEAIIRTTEFDMRESYTTRDSESRGSTSQGPWHQSRG</sequence>
<evidence type="ECO:0000256" key="7">
    <source>
        <dbReference type="SAM" id="Phobius"/>
    </source>
</evidence>
<feature type="transmembrane region" description="Helical" evidence="7">
    <location>
        <begin position="39"/>
        <end position="61"/>
    </location>
</feature>
<feature type="compositionally biased region" description="Basic and acidic residues" evidence="6">
    <location>
        <begin position="371"/>
        <end position="386"/>
    </location>
</feature>
<dbReference type="Pfam" id="PF20684">
    <property type="entry name" value="Fung_rhodopsin"/>
    <property type="match status" value="1"/>
</dbReference>
<keyword evidence="3 7" id="KW-1133">Transmembrane helix</keyword>
<keyword evidence="4 7" id="KW-0472">Membrane</keyword>
<comment type="caution">
    <text evidence="9">The sequence shown here is derived from an EMBL/GenBank/DDBJ whole genome shotgun (WGS) entry which is preliminary data.</text>
</comment>